<sequence>MTHRTANGSILAAMDNGDSGMGSDGNDDGGDGGNGNGGNGNRLDKSNLVRLSPAYLAALATKEPCRTADQQLDIRQRYRCPATTITQDRAASESAVPNAIEDEGLRLPKGL</sequence>
<accession>A0ABV6SF53</accession>
<dbReference type="RefSeq" id="WP_376941846.1">
    <property type="nucleotide sequence ID" value="NZ_CP171449.1"/>
</dbReference>
<feature type="compositionally biased region" description="Gly residues" evidence="1">
    <location>
        <begin position="31"/>
        <end position="40"/>
    </location>
</feature>
<name>A0ABV6SF53_AZOPA</name>
<organism evidence="2 3">
    <name type="scientific">Azorhizophilus paspali</name>
    <name type="common">Azotobacter paspali</name>
    <dbReference type="NCBI Taxonomy" id="69963"/>
    <lineage>
        <taxon>Bacteria</taxon>
        <taxon>Pseudomonadati</taxon>
        <taxon>Pseudomonadota</taxon>
        <taxon>Gammaproteobacteria</taxon>
        <taxon>Pseudomonadales</taxon>
        <taxon>Pseudomonadaceae</taxon>
        <taxon>Azorhizophilus</taxon>
    </lineage>
</organism>
<reference evidence="2 3" key="1">
    <citation type="submission" date="2024-09" db="EMBL/GenBank/DDBJ databases">
        <authorList>
            <person name="Sun Q."/>
            <person name="Mori K."/>
        </authorList>
    </citation>
    <scope>NUCLEOTIDE SEQUENCE [LARGE SCALE GENOMIC DNA]</scope>
    <source>
        <strain evidence="2 3">NCAIM B.01794</strain>
    </source>
</reference>
<dbReference type="Proteomes" id="UP001589891">
    <property type="component" value="Unassembled WGS sequence"/>
</dbReference>
<comment type="caution">
    <text evidence="2">The sequence shown here is derived from an EMBL/GenBank/DDBJ whole genome shotgun (WGS) entry which is preliminary data.</text>
</comment>
<proteinExistence type="predicted"/>
<evidence type="ECO:0000313" key="3">
    <source>
        <dbReference type="Proteomes" id="UP001589891"/>
    </source>
</evidence>
<dbReference type="EMBL" id="JBHLSS010000003">
    <property type="protein sequence ID" value="MFC0708148.1"/>
    <property type="molecule type" value="Genomic_DNA"/>
</dbReference>
<gene>
    <name evidence="2" type="ORF">ACFFGX_00480</name>
</gene>
<evidence type="ECO:0000313" key="2">
    <source>
        <dbReference type="EMBL" id="MFC0708148.1"/>
    </source>
</evidence>
<protein>
    <submittedName>
        <fullName evidence="2">Uncharacterized protein</fullName>
    </submittedName>
</protein>
<evidence type="ECO:0000256" key="1">
    <source>
        <dbReference type="SAM" id="MobiDB-lite"/>
    </source>
</evidence>
<keyword evidence="3" id="KW-1185">Reference proteome</keyword>
<feature type="region of interest" description="Disordered" evidence="1">
    <location>
        <begin position="1"/>
        <end position="46"/>
    </location>
</feature>